<keyword evidence="1" id="KW-0732">Signal</keyword>
<organism evidence="2 3">
    <name type="scientific">Elysia crispata</name>
    <name type="common">lettuce slug</name>
    <dbReference type="NCBI Taxonomy" id="231223"/>
    <lineage>
        <taxon>Eukaryota</taxon>
        <taxon>Metazoa</taxon>
        <taxon>Spiralia</taxon>
        <taxon>Lophotrochozoa</taxon>
        <taxon>Mollusca</taxon>
        <taxon>Gastropoda</taxon>
        <taxon>Heterobranchia</taxon>
        <taxon>Euthyneura</taxon>
        <taxon>Panpulmonata</taxon>
        <taxon>Sacoglossa</taxon>
        <taxon>Placobranchoidea</taxon>
        <taxon>Plakobranchidae</taxon>
        <taxon>Elysia</taxon>
    </lineage>
</organism>
<evidence type="ECO:0000313" key="2">
    <source>
        <dbReference type="EMBL" id="KAK3795581.1"/>
    </source>
</evidence>
<proteinExistence type="predicted"/>
<dbReference type="Proteomes" id="UP001283361">
    <property type="component" value="Unassembled WGS sequence"/>
</dbReference>
<feature type="chain" id="PRO_5042253236" description="Secreted protein" evidence="1">
    <location>
        <begin position="24"/>
        <end position="143"/>
    </location>
</feature>
<keyword evidence="3" id="KW-1185">Reference proteome</keyword>
<sequence length="143" mass="16045">MWHAHVPTAVYLVTIWSLAVSSGKRTGEEERTQVEMIVGVQVFWGNGIRTLYSDGILTSRGNLSNKSRDGGTSRIIRMIEKVEYSSSLRVFTELFVYHTVGQLARSPGHTPTRCRELIDENNMTRTGSQFLLSSANWHGQETG</sequence>
<evidence type="ECO:0008006" key="4">
    <source>
        <dbReference type="Google" id="ProtNLM"/>
    </source>
</evidence>
<name>A0AAE1AYG6_9GAST</name>
<comment type="caution">
    <text evidence="2">The sequence shown here is derived from an EMBL/GenBank/DDBJ whole genome shotgun (WGS) entry which is preliminary data.</text>
</comment>
<reference evidence="2" key="1">
    <citation type="journal article" date="2023" name="G3 (Bethesda)">
        <title>A reference genome for the long-term kleptoplast-retaining sea slug Elysia crispata morphotype clarki.</title>
        <authorList>
            <person name="Eastman K.E."/>
            <person name="Pendleton A.L."/>
            <person name="Shaikh M.A."/>
            <person name="Suttiyut T."/>
            <person name="Ogas R."/>
            <person name="Tomko P."/>
            <person name="Gavelis G."/>
            <person name="Widhalm J.R."/>
            <person name="Wisecaver J.H."/>
        </authorList>
    </citation>
    <scope>NUCLEOTIDE SEQUENCE</scope>
    <source>
        <strain evidence="2">ECLA1</strain>
    </source>
</reference>
<gene>
    <name evidence="2" type="ORF">RRG08_013306</name>
</gene>
<dbReference type="AlphaFoldDB" id="A0AAE1AYG6"/>
<evidence type="ECO:0000256" key="1">
    <source>
        <dbReference type="SAM" id="SignalP"/>
    </source>
</evidence>
<dbReference type="EMBL" id="JAWDGP010001032">
    <property type="protein sequence ID" value="KAK3795581.1"/>
    <property type="molecule type" value="Genomic_DNA"/>
</dbReference>
<evidence type="ECO:0000313" key="3">
    <source>
        <dbReference type="Proteomes" id="UP001283361"/>
    </source>
</evidence>
<accession>A0AAE1AYG6</accession>
<protein>
    <recommendedName>
        <fullName evidence="4">Secreted protein</fullName>
    </recommendedName>
</protein>
<feature type="signal peptide" evidence="1">
    <location>
        <begin position="1"/>
        <end position="23"/>
    </location>
</feature>